<dbReference type="Proteomes" id="UP000289738">
    <property type="component" value="Chromosome B06"/>
</dbReference>
<dbReference type="EMBL" id="SDMP01000016">
    <property type="protein sequence ID" value="RYR03343.1"/>
    <property type="molecule type" value="Genomic_DNA"/>
</dbReference>
<dbReference type="PANTHER" id="PTHR46328:SF27">
    <property type="entry name" value="OS12G0287500 PROTEIN"/>
    <property type="match status" value="1"/>
</dbReference>
<proteinExistence type="predicted"/>
<organism evidence="2 3">
    <name type="scientific">Arachis hypogaea</name>
    <name type="common">Peanut</name>
    <dbReference type="NCBI Taxonomy" id="3818"/>
    <lineage>
        <taxon>Eukaryota</taxon>
        <taxon>Viridiplantae</taxon>
        <taxon>Streptophyta</taxon>
        <taxon>Embryophyta</taxon>
        <taxon>Tracheophyta</taxon>
        <taxon>Spermatophyta</taxon>
        <taxon>Magnoliopsida</taxon>
        <taxon>eudicotyledons</taxon>
        <taxon>Gunneridae</taxon>
        <taxon>Pentapetalae</taxon>
        <taxon>rosids</taxon>
        <taxon>fabids</taxon>
        <taxon>Fabales</taxon>
        <taxon>Fabaceae</taxon>
        <taxon>Papilionoideae</taxon>
        <taxon>50 kb inversion clade</taxon>
        <taxon>dalbergioids sensu lato</taxon>
        <taxon>Dalbergieae</taxon>
        <taxon>Pterocarpus clade</taxon>
        <taxon>Arachis</taxon>
    </lineage>
</organism>
<dbReference type="AlphaFoldDB" id="A0A444YN10"/>
<evidence type="ECO:0000313" key="2">
    <source>
        <dbReference type="EMBL" id="RYR03343.1"/>
    </source>
</evidence>
<keyword evidence="3" id="KW-1185">Reference proteome</keyword>
<name>A0A444YN10_ARAHY</name>
<protein>
    <recommendedName>
        <fullName evidence="1">FAR1 domain-containing protein</fullName>
    </recommendedName>
</protein>
<feature type="domain" description="FAR1" evidence="1">
    <location>
        <begin position="47"/>
        <end position="111"/>
    </location>
</feature>
<evidence type="ECO:0000313" key="3">
    <source>
        <dbReference type="Proteomes" id="UP000289738"/>
    </source>
</evidence>
<sequence>MVWKVQVPARKSPRKTSWVESLLQSRMPMLPTRNLLDSGVLAFGRELSERLFFCHRQGTIHHKHYDRPERVREERLESRTDCKAKLKIYYDMQQSVWKVRTIVDEHNHKLASAMFTNLLPSH</sequence>
<evidence type="ECO:0000259" key="1">
    <source>
        <dbReference type="Pfam" id="PF03101"/>
    </source>
</evidence>
<dbReference type="InterPro" id="IPR004330">
    <property type="entry name" value="FAR1_DNA_bnd_dom"/>
</dbReference>
<gene>
    <name evidence="2" type="ORF">Ahy_B06g082231</name>
</gene>
<dbReference type="Pfam" id="PF03101">
    <property type="entry name" value="FAR1"/>
    <property type="match status" value="1"/>
</dbReference>
<dbReference type="PANTHER" id="PTHR46328">
    <property type="entry name" value="FAR-RED IMPAIRED RESPONSIVE (FAR1) FAMILY PROTEIN-RELATED"/>
    <property type="match status" value="1"/>
</dbReference>
<comment type="caution">
    <text evidence="2">The sequence shown here is derived from an EMBL/GenBank/DDBJ whole genome shotgun (WGS) entry which is preliminary data.</text>
</comment>
<accession>A0A444YN10</accession>
<reference evidence="2 3" key="1">
    <citation type="submission" date="2019-01" db="EMBL/GenBank/DDBJ databases">
        <title>Sequencing of cultivated peanut Arachis hypogaea provides insights into genome evolution and oil improvement.</title>
        <authorList>
            <person name="Chen X."/>
        </authorList>
    </citation>
    <scope>NUCLEOTIDE SEQUENCE [LARGE SCALE GENOMIC DNA]</scope>
    <source>
        <strain evidence="3">cv. Fuhuasheng</strain>
        <tissue evidence="2">Leaves</tissue>
    </source>
</reference>